<comment type="similarity">
    <text evidence="1">Belongs to the DNA mismatch repair MutL/HexB family.</text>
</comment>
<evidence type="ECO:0000256" key="2">
    <source>
        <dbReference type="ARBA" id="ARBA00022763"/>
    </source>
</evidence>
<accession>A0A8J5N2L8</accession>
<dbReference type="InterPro" id="IPR013507">
    <property type="entry name" value="DNA_mismatch_S5_2-like"/>
</dbReference>
<dbReference type="Gene3D" id="3.30.1540.20">
    <property type="entry name" value="MutL, C-terminal domain, dimerisation subdomain"/>
    <property type="match status" value="1"/>
</dbReference>
<keyword evidence="2" id="KW-0227">DNA damage</keyword>
<evidence type="ECO:0000256" key="1">
    <source>
        <dbReference type="ARBA" id="ARBA00006082"/>
    </source>
</evidence>
<dbReference type="InterPro" id="IPR020568">
    <property type="entry name" value="Ribosomal_Su5_D2-typ_SF"/>
</dbReference>
<evidence type="ECO:0000256" key="3">
    <source>
        <dbReference type="SAM" id="MobiDB-lite"/>
    </source>
</evidence>
<dbReference type="InterPro" id="IPR037198">
    <property type="entry name" value="MutL_C_sf"/>
</dbReference>
<dbReference type="GO" id="GO:0140664">
    <property type="term" value="F:ATP-dependent DNA damage sensor activity"/>
    <property type="evidence" value="ECO:0007669"/>
    <property type="project" value="InterPro"/>
</dbReference>
<dbReference type="PANTHER" id="PTHR10073">
    <property type="entry name" value="DNA MISMATCH REPAIR PROTEIN MLH, PMS, MUTL"/>
    <property type="match status" value="1"/>
</dbReference>
<dbReference type="PANTHER" id="PTHR10073:SF47">
    <property type="entry name" value="DNA MISMATCH REPAIR PROTEIN MLH3"/>
    <property type="match status" value="1"/>
</dbReference>
<feature type="region of interest" description="Disordered" evidence="3">
    <location>
        <begin position="410"/>
        <end position="434"/>
    </location>
</feature>
<feature type="region of interest" description="Disordered" evidence="3">
    <location>
        <begin position="1360"/>
        <end position="1391"/>
    </location>
</feature>
<dbReference type="SUPFAM" id="SSF55874">
    <property type="entry name" value="ATPase domain of HSP90 chaperone/DNA topoisomerase II/histidine kinase"/>
    <property type="match status" value="1"/>
</dbReference>
<feature type="region of interest" description="Disordered" evidence="3">
    <location>
        <begin position="1036"/>
        <end position="1062"/>
    </location>
</feature>
<dbReference type="SUPFAM" id="SSF54211">
    <property type="entry name" value="Ribosomal protein S5 domain 2-like"/>
    <property type="match status" value="1"/>
</dbReference>
<dbReference type="GO" id="GO:0005524">
    <property type="term" value="F:ATP binding"/>
    <property type="evidence" value="ECO:0007669"/>
    <property type="project" value="InterPro"/>
</dbReference>
<dbReference type="InterPro" id="IPR036890">
    <property type="entry name" value="HATPase_C_sf"/>
</dbReference>
<dbReference type="GO" id="GO:0016887">
    <property type="term" value="F:ATP hydrolysis activity"/>
    <property type="evidence" value="ECO:0007669"/>
    <property type="project" value="InterPro"/>
</dbReference>
<dbReference type="InterPro" id="IPR014762">
    <property type="entry name" value="DNA_mismatch_repair_CS"/>
</dbReference>
<dbReference type="InterPro" id="IPR042120">
    <property type="entry name" value="MutL_C_dimsub"/>
</dbReference>
<comment type="caution">
    <text evidence="5">The sequence shown here is derived from an EMBL/GenBank/DDBJ whole genome shotgun (WGS) entry which is preliminary data.</text>
</comment>
<reference evidence="5" key="1">
    <citation type="journal article" date="2021" name="Sci. Adv.">
        <title>The American lobster genome reveals insights on longevity, neural, and immune adaptations.</title>
        <authorList>
            <person name="Polinski J.M."/>
            <person name="Zimin A.V."/>
            <person name="Clark K.F."/>
            <person name="Kohn A.B."/>
            <person name="Sadowski N."/>
            <person name="Timp W."/>
            <person name="Ptitsyn A."/>
            <person name="Khanna P."/>
            <person name="Romanova D.Y."/>
            <person name="Williams P."/>
            <person name="Greenwood S.J."/>
            <person name="Moroz L.L."/>
            <person name="Walt D.R."/>
            <person name="Bodnar A.G."/>
        </authorList>
    </citation>
    <scope>NUCLEOTIDE SEQUENCE</scope>
    <source>
        <strain evidence="5">GMGI-L3</strain>
    </source>
</reference>
<dbReference type="Gene3D" id="3.30.1370.100">
    <property type="entry name" value="MutL, C-terminal domain, regulatory subdomain"/>
    <property type="match status" value="1"/>
</dbReference>
<evidence type="ECO:0000259" key="4">
    <source>
        <dbReference type="PROSITE" id="PS50020"/>
    </source>
</evidence>
<dbReference type="InterPro" id="IPR014721">
    <property type="entry name" value="Ribsml_uS5_D2-typ_fold_subgr"/>
</dbReference>
<dbReference type="GO" id="GO:0006298">
    <property type="term" value="P:mismatch repair"/>
    <property type="evidence" value="ECO:0007669"/>
    <property type="project" value="InterPro"/>
</dbReference>
<organism evidence="5 6">
    <name type="scientific">Homarus americanus</name>
    <name type="common">American lobster</name>
    <dbReference type="NCBI Taxonomy" id="6706"/>
    <lineage>
        <taxon>Eukaryota</taxon>
        <taxon>Metazoa</taxon>
        <taxon>Ecdysozoa</taxon>
        <taxon>Arthropoda</taxon>
        <taxon>Crustacea</taxon>
        <taxon>Multicrustacea</taxon>
        <taxon>Malacostraca</taxon>
        <taxon>Eumalacostraca</taxon>
        <taxon>Eucarida</taxon>
        <taxon>Decapoda</taxon>
        <taxon>Pleocyemata</taxon>
        <taxon>Astacidea</taxon>
        <taxon>Nephropoidea</taxon>
        <taxon>Nephropidae</taxon>
        <taxon>Homarus</taxon>
    </lineage>
</organism>
<evidence type="ECO:0000313" key="5">
    <source>
        <dbReference type="EMBL" id="KAG7172076.1"/>
    </source>
</evidence>
<feature type="compositionally biased region" description="Basic and acidic residues" evidence="3">
    <location>
        <begin position="453"/>
        <end position="462"/>
    </location>
</feature>
<keyword evidence="6" id="KW-1185">Reference proteome</keyword>
<dbReference type="InterPro" id="IPR001202">
    <property type="entry name" value="WW_dom"/>
</dbReference>
<dbReference type="Pfam" id="PF08676">
    <property type="entry name" value="MutL_C"/>
    <property type="match status" value="1"/>
</dbReference>
<sequence>MSSKILPLPESVRSQLRSGITITSVAQCVEELIVDNGHGVSHGDLKYLGTRHATSKCHTLDDLNSNLSHYGFRGEALASIIDMAAIVDITTRPRGSTKTFSKLFTYGKEKSVSNAKTPRPSVGTTLTIQDFMYNMPVRRKLIKEAIDIETIRKRLESFALMHPKVSLNLRNDTNNIVVMQTSKTSCIMSTFMQLFGADKAQTLAEVEHTLDQFTVTGYIGTHPHLTKALQFVYVNKRVILKTKIHKMINALLSKSSIISTRLHPTSTGSGKNPSSPAKGMNLYCIFLINIECPYSEYDICLEPKKTLVEFKDWDKLLICIEEMIIKFIEEENLVISIDERYRRSGKDQEVDDEVSSTVSQSSPSLLQMFSLKRNIEEKNEPGTHTEKYGHTICTQDNLLAVHSLPVKRIKKRHKSSESSDNIDMNEDNAGNSDKVHENINQRINSVNGKNLHHRDAPSKDNFPKPSNSVSKVEMPHTEANKVLIEECTFRGDKNSSDFPISENTGNVLFSSLEEFKNVIADSSVGSDESLSGQDNFRVKPGSVTLVETSVIQRDPERTSDNEGCGNKSSEHLHENFSSLEEFMKFYNADKRKTELESYKTPEQAVLHPPTSPPPLKTTKRFLSTSQDGGGEILSVVRLRSDVKKNNETKSLCKTLSSKWKKHQSKMQKIQTLQNFEYQKTNAVPVHASHTLNKNEHIIQKDSDKYGDNIPSSFSQSQERAEACVSGAVESQEVNCNTNTEDLDISFRFEPVILKKIGEDEIKIKLSDRKDHMEYPGSCNVLPITYNRIKTQNDAHSVERKTICSNSPPEIFHCNMKVDHQGVPERSKALHNYAENYNPFPEIIPIIQVEQPKKNSTLRSEVFSPSNHKVVLGPTPQTRVENDILRQNSEIVDINSRTAVTVGSSRETFSPPESLRHYQYSSVIRPLCKGGSRCREFLEKGTETDPQMSSSSSRLCLRLKIPKTDCEKLMDEVDINGPKRNNKESCMTDRMNIATSTQPFEVEGILENKKSNNLHCEDMQKESGAIQQSQGFILSDLYPGSQNKEMHNSSSCQDKDKSNSVPVQETQGFTPKDLIENFHIEASKTGAHKTFEGILESDPMTVFQKIDSILGDLESTTAGKNGTNTCEESEQVDNVVQNINQVEARGIDTSDTKTAVSSQVLNNSDEDLIQGQNIQFCNKNERTKAQPDLPLLPSGEIQKSTFDVTSSSNSPDMKVISSDNTQSPDPFSESLHISQLTLPEDVAETQQLYQETSNKVTCDMENIGSINMSLSSMSSFSNRMTHKTEKEMPSRKDKECQKECVENSGDGIQCNVNIASLLSSSKKNTQNLESNCVDSLGSDSEFLYKKTGAIGIEELDKTRTVNGQSDDDMTQCSTLDNINKSDEPRDTSSQSEGTLCLGNRWKEVCDKDGKKVYVDLHTGNTSYDPPQLGPAPEWTSSQPLGAPLLKVPLSNEPWYNPVRKGSERRPAFSLSHGFSAFMSWKKTRDLEKNMDLSRKCKTTALDVGSSNSKDNLESNIVLEEGGRHGGESNSNSFVTTKVKEAINSVLKDLEADDDTIKWSNKPPAGLQQDMSEPSEVVQICRLWEAPNFAMDADILTSEALATTAERGAITQKEGGVLGQLDKKFIACNIEYTSHDHHEQRSSQLIVLFDQHAVHERVRLETIIQENYETLDSGESVIRSSIVKPPLEMSLPADEVRLMMAYSEVFSQRGLQFTKISTSKVSFQSIPSCLVAKEASEVRHKRCQTANAIVESIVRDMCHTLHQTTGVVGAMPKPITYVLNSQACRGAVKFGDELTLSQCQELISSLCSCQLPFQCAHGRPSIVPIVNLTHLTRINKKDTKPNLQKLRDMIQDRTTH</sequence>
<feature type="compositionally biased region" description="Polar residues" evidence="3">
    <location>
        <begin position="1039"/>
        <end position="1051"/>
    </location>
</feature>
<dbReference type="InterPro" id="IPR042121">
    <property type="entry name" value="MutL_C_regsub"/>
</dbReference>
<dbReference type="SMART" id="SM00853">
    <property type="entry name" value="MutL_C"/>
    <property type="match status" value="1"/>
</dbReference>
<feature type="region of interest" description="Disordered" evidence="3">
    <location>
        <begin position="1200"/>
        <end position="1228"/>
    </location>
</feature>
<name>A0A8J5N2L8_HOMAM</name>
<dbReference type="Proteomes" id="UP000747542">
    <property type="component" value="Unassembled WGS sequence"/>
</dbReference>
<dbReference type="PROSITE" id="PS00058">
    <property type="entry name" value="DNA_MISMATCH_REPAIR_1"/>
    <property type="match status" value="1"/>
</dbReference>
<dbReference type="PROSITE" id="PS50020">
    <property type="entry name" value="WW_DOMAIN_2"/>
    <property type="match status" value="1"/>
</dbReference>
<evidence type="ECO:0000313" key="6">
    <source>
        <dbReference type="Proteomes" id="UP000747542"/>
    </source>
</evidence>
<dbReference type="Gene3D" id="3.30.565.10">
    <property type="entry name" value="Histidine kinase-like ATPase, C-terminal domain"/>
    <property type="match status" value="1"/>
</dbReference>
<proteinExistence type="inferred from homology"/>
<dbReference type="SUPFAM" id="SSF118116">
    <property type="entry name" value="DNA mismatch repair protein MutL"/>
    <property type="match status" value="1"/>
</dbReference>
<dbReference type="GO" id="GO:0032300">
    <property type="term" value="C:mismatch repair complex"/>
    <property type="evidence" value="ECO:0007669"/>
    <property type="project" value="InterPro"/>
</dbReference>
<gene>
    <name evidence="5" type="primary">MLH3-L</name>
    <name evidence="5" type="ORF">Hamer_G001069</name>
</gene>
<dbReference type="EMBL" id="JAHLQT010011632">
    <property type="protein sequence ID" value="KAG7172076.1"/>
    <property type="molecule type" value="Genomic_DNA"/>
</dbReference>
<feature type="compositionally biased region" description="Polar residues" evidence="3">
    <location>
        <begin position="1360"/>
        <end position="1377"/>
    </location>
</feature>
<feature type="region of interest" description="Disordered" evidence="3">
    <location>
        <begin position="448"/>
        <end position="471"/>
    </location>
</feature>
<dbReference type="InterPro" id="IPR038973">
    <property type="entry name" value="MutL/Mlh/Pms-like"/>
</dbReference>
<dbReference type="InterPro" id="IPR014790">
    <property type="entry name" value="MutL_C"/>
</dbReference>
<protein>
    <submittedName>
        <fullName evidence="5">DNA mismatch repair protein Mlh3-like</fullName>
    </submittedName>
</protein>
<dbReference type="PROSITE" id="PS01159">
    <property type="entry name" value="WW_DOMAIN_1"/>
    <property type="match status" value="1"/>
</dbReference>
<dbReference type="GO" id="GO:0030983">
    <property type="term" value="F:mismatched DNA binding"/>
    <property type="evidence" value="ECO:0007669"/>
    <property type="project" value="InterPro"/>
</dbReference>
<dbReference type="Gene3D" id="3.30.230.10">
    <property type="match status" value="1"/>
</dbReference>
<dbReference type="SMART" id="SM01340">
    <property type="entry name" value="DNA_mis_repair"/>
    <property type="match status" value="1"/>
</dbReference>
<feature type="domain" description="WW" evidence="4">
    <location>
        <begin position="1400"/>
        <end position="1427"/>
    </location>
</feature>
<dbReference type="CDD" id="cd03486">
    <property type="entry name" value="MutL_Trans_MLH3"/>
    <property type="match status" value="1"/>
</dbReference>